<dbReference type="RefSeq" id="WP_007859725.1">
    <property type="nucleotide sequence ID" value="NZ_JH376420.1"/>
</dbReference>
<accession>G5HEU1</accession>
<proteinExistence type="predicted"/>
<dbReference type="eggNOG" id="ENOG5031Z0Y">
    <property type="taxonomic scope" value="Bacteria"/>
</dbReference>
<dbReference type="Proteomes" id="UP000003763">
    <property type="component" value="Unassembled WGS sequence"/>
</dbReference>
<dbReference type="AlphaFoldDB" id="G5HEU1"/>
<gene>
    <name evidence="1" type="ORF">HMPREF9469_00964</name>
</gene>
<evidence type="ECO:0000313" key="1">
    <source>
        <dbReference type="EMBL" id="EHF00050.1"/>
    </source>
</evidence>
<organism evidence="1 2">
    <name type="scientific">[Clostridium] citroniae WAL-17108</name>
    <dbReference type="NCBI Taxonomy" id="742733"/>
    <lineage>
        <taxon>Bacteria</taxon>
        <taxon>Bacillati</taxon>
        <taxon>Bacillota</taxon>
        <taxon>Clostridia</taxon>
        <taxon>Lachnospirales</taxon>
        <taxon>Lachnospiraceae</taxon>
        <taxon>Enterocloster</taxon>
    </lineage>
</organism>
<reference evidence="1 2" key="1">
    <citation type="submission" date="2011-08" db="EMBL/GenBank/DDBJ databases">
        <title>The Genome Sequence of Clostridium citroniae WAL-17108.</title>
        <authorList>
            <consortium name="The Broad Institute Genome Sequencing Platform"/>
            <person name="Earl A."/>
            <person name="Ward D."/>
            <person name="Feldgarden M."/>
            <person name="Gevers D."/>
            <person name="Finegold S.M."/>
            <person name="Summanen P.H."/>
            <person name="Molitoris D.R."/>
            <person name="Vaisanen M.L."/>
            <person name="Daigneault M."/>
            <person name="Allen-Vercoe E."/>
            <person name="Young S.K."/>
            <person name="Zeng Q."/>
            <person name="Gargeya S."/>
            <person name="Fitzgerald M."/>
            <person name="Haas B."/>
            <person name="Abouelleil A."/>
            <person name="Alvarado L."/>
            <person name="Arachchi H.M."/>
            <person name="Berlin A."/>
            <person name="Brown A."/>
            <person name="Chapman S.B."/>
            <person name="Chen Z."/>
            <person name="Dunbar C."/>
            <person name="Freedman E."/>
            <person name="Gearin G."/>
            <person name="Gellesch M."/>
            <person name="Goldberg J."/>
            <person name="Griggs A."/>
            <person name="Gujja S."/>
            <person name="Heiman D."/>
            <person name="Howarth C."/>
            <person name="Larson L."/>
            <person name="Lui A."/>
            <person name="MacDonald P.J.P."/>
            <person name="Montmayeur A."/>
            <person name="Murphy C."/>
            <person name="Neiman D."/>
            <person name="Pearson M."/>
            <person name="Priest M."/>
            <person name="Roberts A."/>
            <person name="Saif S."/>
            <person name="Shea T."/>
            <person name="Shenoy N."/>
            <person name="Sisk P."/>
            <person name="Stolte C."/>
            <person name="Sykes S."/>
            <person name="Wortman J."/>
            <person name="Nusbaum C."/>
            <person name="Birren B."/>
        </authorList>
    </citation>
    <scope>NUCLEOTIDE SEQUENCE [LARGE SCALE GENOMIC DNA]</scope>
    <source>
        <strain evidence="1 2">WAL-17108</strain>
    </source>
</reference>
<protein>
    <submittedName>
        <fullName evidence="1">Uncharacterized protein</fullName>
    </submittedName>
</protein>
<comment type="caution">
    <text evidence="1">The sequence shown here is derived from an EMBL/GenBank/DDBJ whole genome shotgun (WGS) entry which is preliminary data.</text>
</comment>
<evidence type="ECO:0000313" key="2">
    <source>
        <dbReference type="Proteomes" id="UP000003763"/>
    </source>
</evidence>
<dbReference type="EMBL" id="ADLJ01000007">
    <property type="protein sequence ID" value="EHF00050.1"/>
    <property type="molecule type" value="Genomic_DNA"/>
</dbReference>
<dbReference type="HOGENOM" id="CLU_899506_0_0_9"/>
<name>G5HEU1_9FIRM</name>
<dbReference type="PATRIC" id="fig|742733.3.peg.971"/>
<sequence length="307" mass="35135">MIILGSTACGDKNSMMSTPTTVNNINDIRMQNGVFDELFITTQVYTTWDGTIPQDWDFDTKMHALFQKSLFGGNVDFTSETVSSILVKKRRVGELAWKTFFEIPINSNQDFNFIRNDYYNRSGCEYQYCLIPTLNGVEGNYSSNHNMSTILSKFDGIFLVEKEVAYHTIIDISIQEERIFTSSKLEPKGRKKPLVIYNGDTNYREFNIDASFVYMKEDACTFDIENSREYREKVDNFLSNKKPKIFKAFDGRMALVCIVDSISHSENGHPLNITTSLTAAETGDCESINDLYDNNFIDCDRDVSRSI</sequence>